<sequence length="358" mass="39801">MRLCRGFHEAFSGSTRSGHLGRSHKTSQSRSVRPLLQVFELPGRTREESGAVPAMVGANEERELERLEKQVEEGGGGVVEYLALLRKLKQRRSTVVATHGLQLLNKPSARSKLGSDLWTVYEQVAIACMDVHALDAAKKCINALDTKFPDSMRVGRLEGMWYEAKGSWHKAEKVYSNLLTENPSDTVLHKRRIAMAKAQGNMTAAVEGLNKYLETFMADYDAWRELADIYTSLLMYKQAAFCFEELILAHPTNALYHLGYAELLYTIGGIDNLRTARKYYSAAIELSGGQNMRALYGVCLCGAAMNQPKSRGRTEEKESQELISLAASVIMKEYKEKAPSKVGLVSSILDKQKQLAAA</sequence>
<dbReference type="FunFam" id="1.25.40.10:FF:000326">
    <property type="entry name" value="ER membrane protein complex subunit 2"/>
    <property type="match status" value="1"/>
</dbReference>
<comment type="subunit">
    <text evidence="3">Component of the ER membrane protein complex (EMC).</text>
</comment>
<protein>
    <recommendedName>
        <fullName evidence="3">ER membrane protein complex subunit 2</fullName>
    </recommendedName>
</protein>
<gene>
    <name evidence="5" type="ORF">KC19_11G121500</name>
</gene>
<evidence type="ECO:0000259" key="4">
    <source>
        <dbReference type="Pfam" id="PF22890"/>
    </source>
</evidence>
<keyword evidence="1" id="KW-0677">Repeat</keyword>
<dbReference type="AlphaFoldDB" id="A0A8T0GHU8"/>
<evidence type="ECO:0000313" key="6">
    <source>
        <dbReference type="Proteomes" id="UP000822688"/>
    </source>
</evidence>
<dbReference type="SUPFAM" id="SSF48452">
    <property type="entry name" value="TPR-like"/>
    <property type="match status" value="1"/>
</dbReference>
<comment type="caution">
    <text evidence="5">The sequence shown here is derived from an EMBL/GenBank/DDBJ whole genome shotgun (WGS) entry which is preliminary data.</text>
</comment>
<dbReference type="InterPro" id="IPR039856">
    <property type="entry name" value="EMC2-like"/>
</dbReference>
<dbReference type="InterPro" id="IPR055217">
    <property type="entry name" value="TPR_EMC2"/>
</dbReference>
<keyword evidence="6" id="KW-1185">Reference proteome</keyword>
<name>A0A8T0GHU8_CERPU</name>
<comment type="subcellular location">
    <subcellularLocation>
        <location evidence="3">Endoplasmic reticulum membrane</location>
        <topology evidence="3">Peripheral membrane protein</topology>
        <orientation evidence="3">Cytoplasmic side</orientation>
    </subcellularLocation>
</comment>
<evidence type="ECO:0000256" key="3">
    <source>
        <dbReference type="RuleBase" id="RU367091"/>
    </source>
</evidence>
<dbReference type="Proteomes" id="UP000822688">
    <property type="component" value="Chromosome 11"/>
</dbReference>
<organism evidence="5 6">
    <name type="scientific">Ceratodon purpureus</name>
    <name type="common">Fire moss</name>
    <name type="synonym">Dicranum purpureum</name>
    <dbReference type="NCBI Taxonomy" id="3225"/>
    <lineage>
        <taxon>Eukaryota</taxon>
        <taxon>Viridiplantae</taxon>
        <taxon>Streptophyta</taxon>
        <taxon>Embryophyta</taxon>
        <taxon>Bryophyta</taxon>
        <taxon>Bryophytina</taxon>
        <taxon>Bryopsida</taxon>
        <taxon>Dicranidae</taxon>
        <taxon>Pseudoditrichales</taxon>
        <taxon>Ditrichaceae</taxon>
        <taxon>Ceratodon</taxon>
    </lineage>
</organism>
<dbReference type="Pfam" id="PF22890">
    <property type="entry name" value="TPR_EMC2"/>
    <property type="match status" value="1"/>
</dbReference>
<comment type="similarity">
    <text evidence="3">Belongs to the EMC2 family.</text>
</comment>
<keyword evidence="3" id="KW-0472">Membrane</keyword>
<proteinExistence type="inferred from homology"/>
<evidence type="ECO:0000256" key="1">
    <source>
        <dbReference type="ARBA" id="ARBA00022737"/>
    </source>
</evidence>
<dbReference type="GO" id="GO:0072546">
    <property type="term" value="C:EMC complex"/>
    <property type="evidence" value="ECO:0007669"/>
    <property type="project" value="UniProtKB-UniRule"/>
</dbReference>
<accession>A0A8T0GHU8</accession>
<keyword evidence="3" id="KW-0256">Endoplasmic reticulum</keyword>
<dbReference type="EMBL" id="CM026432">
    <property type="protein sequence ID" value="KAG0557338.1"/>
    <property type="molecule type" value="Genomic_DNA"/>
</dbReference>
<dbReference type="InterPro" id="IPR011990">
    <property type="entry name" value="TPR-like_helical_dom_sf"/>
</dbReference>
<comment type="function">
    <text evidence="3">Part of the endoplasmic reticulum membrane protein complex (EMC) that enables the energy-independent insertion into endoplasmic reticulum membranes of newly synthesized membrane proteins.</text>
</comment>
<dbReference type="Gene3D" id="1.25.40.10">
    <property type="entry name" value="Tetratricopeptide repeat domain"/>
    <property type="match status" value="1"/>
</dbReference>
<feature type="domain" description="EMC2 TPR-like" evidence="4">
    <location>
        <begin position="154"/>
        <end position="263"/>
    </location>
</feature>
<dbReference type="PANTHER" id="PTHR12760">
    <property type="entry name" value="TETRATRICOPEPTIDE REPEAT PROTEIN"/>
    <property type="match status" value="1"/>
</dbReference>
<reference evidence="5 6" key="1">
    <citation type="submission" date="2020-06" db="EMBL/GenBank/DDBJ databases">
        <title>WGS assembly of Ceratodon purpureus strain R40.</title>
        <authorList>
            <person name="Carey S.B."/>
            <person name="Jenkins J."/>
            <person name="Shu S."/>
            <person name="Lovell J.T."/>
            <person name="Sreedasyam A."/>
            <person name="Maumus F."/>
            <person name="Tiley G.P."/>
            <person name="Fernandez-Pozo N."/>
            <person name="Barry K."/>
            <person name="Chen C."/>
            <person name="Wang M."/>
            <person name="Lipzen A."/>
            <person name="Daum C."/>
            <person name="Saski C.A."/>
            <person name="Payton A.C."/>
            <person name="Mcbreen J.C."/>
            <person name="Conrad R.E."/>
            <person name="Kollar L.M."/>
            <person name="Olsson S."/>
            <person name="Huttunen S."/>
            <person name="Landis J.B."/>
            <person name="Wickett N.J."/>
            <person name="Johnson M.G."/>
            <person name="Rensing S.A."/>
            <person name="Grimwood J."/>
            <person name="Schmutz J."/>
            <person name="Mcdaniel S.F."/>
        </authorList>
    </citation>
    <scope>NUCLEOTIDE SEQUENCE [LARGE SCALE GENOMIC DNA]</scope>
    <source>
        <strain evidence="5 6">R40</strain>
    </source>
</reference>
<keyword evidence="2" id="KW-0802">TPR repeat</keyword>
<evidence type="ECO:0000256" key="2">
    <source>
        <dbReference type="ARBA" id="ARBA00022803"/>
    </source>
</evidence>
<evidence type="ECO:0000313" key="5">
    <source>
        <dbReference type="EMBL" id="KAG0557338.1"/>
    </source>
</evidence>